<keyword evidence="2" id="KW-0963">Cytoplasm</keyword>
<feature type="region of interest" description="Disordered" evidence="3">
    <location>
        <begin position="267"/>
        <end position="298"/>
    </location>
</feature>
<evidence type="ECO:0000313" key="4">
    <source>
        <dbReference type="EMBL" id="KAK0537725.1"/>
    </source>
</evidence>
<accession>A0AAN6JMG6</accession>
<dbReference type="GO" id="GO:0005869">
    <property type="term" value="C:dynactin complex"/>
    <property type="evidence" value="ECO:0007669"/>
    <property type="project" value="InterPro"/>
</dbReference>
<evidence type="ECO:0000256" key="1">
    <source>
        <dbReference type="ARBA" id="ARBA00004496"/>
    </source>
</evidence>
<comment type="caution">
    <text evidence="4">The sequence shown here is derived from an EMBL/GenBank/DDBJ whole genome shotgun (WGS) entry which is preliminary data.</text>
</comment>
<dbReference type="PANTHER" id="PTHR15346">
    <property type="entry name" value="DYNACTIN SUBUNIT"/>
    <property type="match status" value="1"/>
</dbReference>
<dbReference type="GO" id="GO:0005737">
    <property type="term" value="C:cytoplasm"/>
    <property type="evidence" value="ECO:0007669"/>
    <property type="project" value="UniProtKB-SubCell"/>
</dbReference>
<dbReference type="InterPro" id="IPR028133">
    <property type="entry name" value="Dynamitin"/>
</dbReference>
<name>A0AAN6JMG6_9BASI</name>
<feature type="region of interest" description="Disordered" evidence="3">
    <location>
        <begin position="95"/>
        <end position="124"/>
    </location>
</feature>
<feature type="region of interest" description="Disordered" evidence="3">
    <location>
        <begin position="137"/>
        <end position="188"/>
    </location>
</feature>
<dbReference type="Proteomes" id="UP001176521">
    <property type="component" value="Unassembled WGS sequence"/>
</dbReference>
<comment type="subcellular location">
    <subcellularLocation>
        <location evidence="1">Cytoplasm</location>
    </subcellularLocation>
</comment>
<dbReference type="AlphaFoldDB" id="A0AAN6JMG6"/>
<feature type="compositionally biased region" description="Basic and acidic residues" evidence="3">
    <location>
        <begin position="144"/>
        <end position="169"/>
    </location>
</feature>
<sequence length="529" mass="54471">MSLSKYTDLPDIDTAGQDLYETPEVPSPSFSDDDADDVFHASTGARSGGAAAPRRSGASTGPGTVAAATVGSTASGGVLAQPSIDIESATAKFRRATEADGRGADFSGALHRQPRKPAQLYPSTLTFETDTYEIRGYSSSAARRKAEGGGEGQGEEKESAVDKLRRLRAETQALEEELRAQADQPSQDGQIIATAAAAAAEGGASAAADAGVSPLQILDQLRKLRVDLGKLDAAAAAEREGTGHGALGSASWEAEARALIAKLGASGMGSKEEDATGSGAVEGNGAVPQESGGAGPSATRELVQLESRLASLENLVGLRPALVDESKTPSRPLLPTMQRLEHQLTLFTQPRHLDAISRRVKVLVAELERAHEARAKLAALPPASAAKAGAEVGTADAEGGAGEGGAGAGAGSAAHAASSTFGTPDQLARLRSLFALQTRLEPLLPLAPHLLARLQSLSALHSSAALFGSSLEHLVEADARLGERAAEVRELCMGLEGSMREDSERVKGNLELVQARLEALGKRMEALGV</sequence>
<dbReference type="GO" id="GO:0007017">
    <property type="term" value="P:microtubule-based process"/>
    <property type="evidence" value="ECO:0007669"/>
    <property type="project" value="InterPro"/>
</dbReference>
<dbReference type="Pfam" id="PF04912">
    <property type="entry name" value="Dynamitin"/>
    <property type="match status" value="1"/>
</dbReference>
<proteinExistence type="predicted"/>
<reference evidence="4" key="1">
    <citation type="journal article" date="2023" name="PhytoFront">
        <title>Draft Genome Resources of Seven Strains of Tilletia horrida, Causal Agent of Kernel Smut of Rice.</title>
        <authorList>
            <person name="Khanal S."/>
            <person name="Antony Babu S."/>
            <person name="Zhou X.G."/>
        </authorList>
    </citation>
    <scope>NUCLEOTIDE SEQUENCE</scope>
    <source>
        <strain evidence="4">TX3</strain>
    </source>
</reference>
<evidence type="ECO:0000256" key="3">
    <source>
        <dbReference type="SAM" id="MobiDB-lite"/>
    </source>
</evidence>
<feature type="region of interest" description="Disordered" evidence="3">
    <location>
        <begin position="1"/>
        <end position="81"/>
    </location>
</feature>
<feature type="compositionally biased region" description="Gly residues" evidence="3">
    <location>
        <begin position="399"/>
        <end position="410"/>
    </location>
</feature>
<feature type="compositionally biased region" description="Low complexity" evidence="3">
    <location>
        <begin position="40"/>
        <end position="78"/>
    </location>
</feature>
<evidence type="ECO:0000313" key="5">
    <source>
        <dbReference type="Proteomes" id="UP001176521"/>
    </source>
</evidence>
<dbReference type="EMBL" id="JAPDMQ010000055">
    <property type="protein sequence ID" value="KAK0537725.1"/>
    <property type="molecule type" value="Genomic_DNA"/>
</dbReference>
<protein>
    <recommendedName>
        <fullName evidence="6">Dynactin subunit 2</fullName>
    </recommendedName>
</protein>
<organism evidence="4 5">
    <name type="scientific">Tilletia horrida</name>
    <dbReference type="NCBI Taxonomy" id="155126"/>
    <lineage>
        <taxon>Eukaryota</taxon>
        <taxon>Fungi</taxon>
        <taxon>Dikarya</taxon>
        <taxon>Basidiomycota</taxon>
        <taxon>Ustilaginomycotina</taxon>
        <taxon>Exobasidiomycetes</taxon>
        <taxon>Tilletiales</taxon>
        <taxon>Tilletiaceae</taxon>
        <taxon>Tilletia</taxon>
    </lineage>
</organism>
<feature type="region of interest" description="Disordered" evidence="3">
    <location>
        <begin position="395"/>
        <end position="418"/>
    </location>
</feature>
<gene>
    <name evidence="4" type="ORF">OC842_001521</name>
</gene>
<evidence type="ECO:0000256" key="2">
    <source>
        <dbReference type="ARBA" id="ARBA00022490"/>
    </source>
</evidence>
<keyword evidence="5" id="KW-1185">Reference proteome</keyword>
<evidence type="ECO:0008006" key="6">
    <source>
        <dbReference type="Google" id="ProtNLM"/>
    </source>
</evidence>